<keyword evidence="1 2" id="KW-0238">DNA-binding</keyword>
<protein>
    <recommendedName>
        <fullName evidence="3">HTH tetR-type domain-containing protein</fullName>
    </recommendedName>
</protein>
<evidence type="ECO:0000256" key="2">
    <source>
        <dbReference type="PROSITE-ProRule" id="PRU00335"/>
    </source>
</evidence>
<gene>
    <name evidence="4" type="ORF">BAU18_001100</name>
</gene>
<reference evidence="5" key="1">
    <citation type="submission" date="2016-06" db="EMBL/GenBank/DDBJ databases">
        <title>Four novel species of enterococci isolated from chicken manure.</title>
        <authorList>
            <person name="Van Tyne D."/>
        </authorList>
    </citation>
    <scope>NUCLEOTIDE SEQUENCE [LARGE SCALE GENOMIC DNA]</scope>
    <source>
        <strain evidence="5">JM9A</strain>
    </source>
</reference>
<dbReference type="Proteomes" id="UP001429357">
    <property type="component" value="Unassembled WGS sequence"/>
</dbReference>
<evidence type="ECO:0000313" key="5">
    <source>
        <dbReference type="Proteomes" id="UP001429357"/>
    </source>
</evidence>
<name>A0ABV0F0D2_9ENTE</name>
<dbReference type="InterPro" id="IPR001647">
    <property type="entry name" value="HTH_TetR"/>
</dbReference>
<sequence length="227" mass="26839">MPKETFFHLPLEKQQRIMRAAKKEFSRAPLGEASIAQIIKDAEIPRGSFYQYFEDKDDLYFYYFKSSHRNAQEELKKAMKKADGRLFDGFELYFAKMVEEVLQGPNAAFYRNLFMNMDYRSFHKVAPPFNRGIHPPLHQHQSDEQWQEFYDTIDLSLLQLESQEDLKILVKLLMHVVFSTVADGYRQLLDQPELDIDKIQAEFNLKISWLKYGAAKEIPKNEQRKEG</sequence>
<dbReference type="Gene3D" id="1.10.357.10">
    <property type="entry name" value="Tetracycline Repressor, domain 2"/>
    <property type="match status" value="1"/>
</dbReference>
<feature type="domain" description="HTH tetR-type" evidence="3">
    <location>
        <begin position="11"/>
        <end position="71"/>
    </location>
</feature>
<dbReference type="EMBL" id="MAEI02000001">
    <property type="protein sequence ID" value="MEO1781515.1"/>
    <property type="molecule type" value="Genomic_DNA"/>
</dbReference>
<dbReference type="RefSeq" id="WP_161870107.1">
    <property type="nucleotide sequence ID" value="NZ_MAEI02000001.1"/>
</dbReference>
<dbReference type="PANTHER" id="PTHR43479">
    <property type="entry name" value="ACREF/ENVCD OPERON REPRESSOR-RELATED"/>
    <property type="match status" value="1"/>
</dbReference>
<dbReference type="PROSITE" id="PS50977">
    <property type="entry name" value="HTH_TETR_2"/>
    <property type="match status" value="1"/>
</dbReference>
<evidence type="ECO:0000313" key="4">
    <source>
        <dbReference type="EMBL" id="MEO1781515.1"/>
    </source>
</evidence>
<dbReference type="Pfam" id="PF17924">
    <property type="entry name" value="TetR_C_19"/>
    <property type="match status" value="1"/>
</dbReference>
<evidence type="ECO:0000256" key="1">
    <source>
        <dbReference type="ARBA" id="ARBA00023125"/>
    </source>
</evidence>
<keyword evidence="5" id="KW-1185">Reference proteome</keyword>
<dbReference type="InterPro" id="IPR050624">
    <property type="entry name" value="HTH-type_Tx_Regulator"/>
</dbReference>
<dbReference type="Pfam" id="PF00440">
    <property type="entry name" value="TetR_N"/>
    <property type="match status" value="1"/>
</dbReference>
<dbReference type="SUPFAM" id="SSF46689">
    <property type="entry name" value="Homeodomain-like"/>
    <property type="match status" value="1"/>
</dbReference>
<dbReference type="PANTHER" id="PTHR43479:SF11">
    <property type="entry name" value="ACREF_ENVCD OPERON REPRESSOR-RELATED"/>
    <property type="match status" value="1"/>
</dbReference>
<proteinExistence type="predicted"/>
<reference evidence="4 5" key="2">
    <citation type="submission" date="2024-02" db="EMBL/GenBank/DDBJ databases">
        <title>The Genome Sequence of Enterococcus diestrammenae JM9A.</title>
        <authorList>
            <person name="Earl A."/>
            <person name="Manson A."/>
            <person name="Gilmore M."/>
            <person name="Sanders J."/>
            <person name="Shea T."/>
            <person name="Howe W."/>
            <person name="Livny J."/>
            <person name="Cuomo C."/>
            <person name="Neafsey D."/>
            <person name="Birren B."/>
        </authorList>
    </citation>
    <scope>NUCLEOTIDE SEQUENCE [LARGE SCALE GENOMIC DNA]</scope>
    <source>
        <strain evidence="4 5">JM9A</strain>
    </source>
</reference>
<organism evidence="4 5">
    <name type="scientific">Enterococcus diestrammenae</name>
    <dbReference type="NCBI Taxonomy" id="1155073"/>
    <lineage>
        <taxon>Bacteria</taxon>
        <taxon>Bacillati</taxon>
        <taxon>Bacillota</taxon>
        <taxon>Bacilli</taxon>
        <taxon>Lactobacillales</taxon>
        <taxon>Enterococcaceae</taxon>
        <taxon>Enterococcus</taxon>
    </lineage>
</organism>
<accession>A0ABV0F0D2</accession>
<dbReference type="InterPro" id="IPR009057">
    <property type="entry name" value="Homeodomain-like_sf"/>
</dbReference>
<feature type="DNA-binding region" description="H-T-H motif" evidence="2">
    <location>
        <begin position="34"/>
        <end position="53"/>
    </location>
</feature>
<evidence type="ECO:0000259" key="3">
    <source>
        <dbReference type="PROSITE" id="PS50977"/>
    </source>
</evidence>
<comment type="caution">
    <text evidence="4">The sequence shown here is derived from an EMBL/GenBank/DDBJ whole genome shotgun (WGS) entry which is preliminary data.</text>
</comment>